<keyword evidence="2" id="KW-0479">Metal-binding</keyword>
<evidence type="ECO:0000256" key="2">
    <source>
        <dbReference type="ARBA" id="ARBA00022723"/>
    </source>
</evidence>
<dbReference type="InterPro" id="IPR034741">
    <property type="entry name" value="Terpene_cyclase-like_1_C"/>
</dbReference>
<dbReference type="SUPFAM" id="SSF48239">
    <property type="entry name" value="Terpenoid cyclases/Protein prenyltransferases"/>
    <property type="match status" value="2"/>
</dbReference>
<name>A0A8U0DCB2_9EMBR</name>
<dbReference type="AlphaFoldDB" id="A0A8U0DCB2"/>
<dbReference type="InterPro" id="IPR008930">
    <property type="entry name" value="Terpenoid_cyclase/PrenylTrfase"/>
</dbReference>
<dbReference type="InterPro" id="IPR008949">
    <property type="entry name" value="Isoprenoid_synthase_dom_sf"/>
</dbReference>
<dbReference type="InterPro" id="IPR001906">
    <property type="entry name" value="Terpene_synth_N"/>
</dbReference>
<dbReference type="Gene3D" id="1.50.10.160">
    <property type="match status" value="1"/>
</dbReference>
<organism evidence="6">
    <name type="scientific">Phaeoceros carolinianus</name>
    <dbReference type="NCBI Taxonomy" id="185665"/>
    <lineage>
        <taxon>Eukaryota</taxon>
        <taxon>Viridiplantae</taxon>
        <taxon>Streptophyta</taxon>
        <taxon>Embryophyta</taxon>
        <taxon>Anthocerotophyta</taxon>
        <taxon>Anthocerotopsida</taxon>
        <taxon>Notothylidae</taxon>
        <taxon>Notothyladales</taxon>
        <taxon>Notothyladaceae</taxon>
        <taxon>Phaeoceros</taxon>
    </lineage>
</organism>
<evidence type="ECO:0000313" key="6">
    <source>
        <dbReference type="EMBL" id="UPQ49783.1"/>
    </source>
</evidence>
<feature type="domain" description="Terpene synthase N-terminal" evidence="4">
    <location>
        <begin position="304"/>
        <end position="514"/>
    </location>
</feature>
<accession>A0A8U0DCB2</accession>
<dbReference type="EMBL" id="OL989444">
    <property type="protein sequence ID" value="UPQ49783.1"/>
    <property type="molecule type" value="mRNA"/>
</dbReference>
<dbReference type="FunFam" id="1.10.600.10:FF:000005">
    <property type="entry name" value="Ent-kaur-16-ene synthase, chloroplastic"/>
    <property type="match status" value="1"/>
</dbReference>
<dbReference type="CDD" id="cd00684">
    <property type="entry name" value="Terpene_cyclase_plant_C1"/>
    <property type="match status" value="1"/>
</dbReference>
<sequence length="876" mass="98078">MAKFVCQIEVSQKLPILPLAAGSATHHCNKTTPPVPHKLGHRRHGKLLLGHGIGVHKFTHSSCRYRKVEPLAILDSSSSASAIGSVASESTRGHNTNGLQQELPLQLGGHDDRAIGEEQHMHRHVAEIRDLLRGLGDGNISVSAYDTAWVAMVPALDGSGQPQFPKCLDWVLRHQFEEEGSWGHPDRFCTYDRVVSTLACVVALATWGVGAANVTQGCAFITRSIQRLAEEPKPHMPIGFEIVFPALMEDAQKLGLRLPYQSPICHKFLAERQRKLAKIPVDRLHTRASTLLFSLEGLRDVVVDWDRMLHLQCSDGSFLCSPASTACVLMHTGDPKCLHYLNSVLHQFGDAAVPDIYPVDMYERMWAVDRLQRLGIGARHFREEITACLDYVYKHWKPADGVAWARGANVVDVDDTAMGFRVLRLNGYNVSADVFLPFKRGTEFVVWPGEAGQLAVTGMFNLYRASQVVFPGEAVLEQAGAFAGAFLEEKWRTNEMSDKWIIAKDLPGEVQYALRLPFAASLPRIETRAYLDHYGVDDIWIGKSLYKMDAIHNPTFLALAKIDFNMCQRLHLQELEQLVRWDEEQGFGRLAFARQKVVECFFSAAACMHEPELADARRVWAQAGAIITVVDDYFDVGTPIQELRQFASAINSWDPSLMIDSKNETQRITFMGFYNTVNAIAADASAAQGRDISNYITALYKRWVASALVEAEWTHSRTIPVWEEYIANGKISISTEAIAVPPIFFMGEEVSDAMLEGEELEGLVHDMCFIARVLNDIRGYQREAEVGKPNSVLIRMQEHPEKSEAEVVASLRRAVDETTQHLTRQVLQPSQVSHACKLPFFHMARCCHLFYQESDGFSSLTAMKEHVTRLLFQPVA</sequence>
<dbReference type="SFLD" id="SFLDG01019">
    <property type="entry name" value="Terpene_Cyclase_Like_1_C_Termi"/>
    <property type="match status" value="1"/>
</dbReference>
<dbReference type="Gene3D" id="1.50.10.130">
    <property type="entry name" value="Terpene synthase, N-terminal domain"/>
    <property type="match status" value="1"/>
</dbReference>
<dbReference type="Pfam" id="PF03936">
    <property type="entry name" value="Terpene_synth_C"/>
    <property type="match status" value="1"/>
</dbReference>
<dbReference type="SFLD" id="SFLDS00005">
    <property type="entry name" value="Isoprenoid_Synthase_Type_I"/>
    <property type="match status" value="1"/>
</dbReference>
<comment type="cofactor">
    <cofactor evidence="1">
        <name>Mg(2+)</name>
        <dbReference type="ChEBI" id="CHEBI:18420"/>
    </cofactor>
</comment>
<dbReference type="FunFam" id="1.50.10.130:FF:000002">
    <property type="entry name" value="Ent-copalyl diphosphate synthase, chloroplastic"/>
    <property type="match status" value="1"/>
</dbReference>
<dbReference type="InterPro" id="IPR005630">
    <property type="entry name" value="Terpene_synthase_metal-bd"/>
</dbReference>
<evidence type="ECO:0000259" key="5">
    <source>
        <dbReference type="Pfam" id="PF03936"/>
    </source>
</evidence>
<evidence type="ECO:0000256" key="3">
    <source>
        <dbReference type="ARBA" id="ARBA00022842"/>
    </source>
</evidence>
<dbReference type="SFLD" id="SFLDG01014">
    <property type="entry name" value="Terpene_Cyclase_Like_1_N-term"/>
    <property type="match status" value="1"/>
</dbReference>
<dbReference type="SFLD" id="SFLDG01605">
    <property type="entry name" value="Terpene_Cyclase_Like_1_N-term"/>
    <property type="match status" value="1"/>
</dbReference>
<dbReference type="GO" id="GO:0010333">
    <property type="term" value="F:terpene synthase activity"/>
    <property type="evidence" value="ECO:0007669"/>
    <property type="project" value="InterPro"/>
</dbReference>
<protein>
    <submittedName>
        <fullName evidence="6">Sandaracopimaradiene synthase</fullName>
    </submittedName>
</protein>
<dbReference type="GO" id="GO:0000287">
    <property type="term" value="F:magnesium ion binding"/>
    <property type="evidence" value="ECO:0007669"/>
    <property type="project" value="InterPro"/>
</dbReference>
<dbReference type="InterPro" id="IPR050148">
    <property type="entry name" value="Terpene_synthase-like"/>
</dbReference>
<evidence type="ECO:0000256" key="1">
    <source>
        <dbReference type="ARBA" id="ARBA00001946"/>
    </source>
</evidence>
<dbReference type="PANTHER" id="PTHR31739">
    <property type="entry name" value="ENT-COPALYL DIPHOSPHATE SYNTHASE, CHLOROPLASTIC"/>
    <property type="match status" value="1"/>
</dbReference>
<dbReference type="InterPro" id="IPR036965">
    <property type="entry name" value="Terpene_synth_N_sf"/>
</dbReference>
<dbReference type="GO" id="GO:0016102">
    <property type="term" value="P:diterpenoid biosynthetic process"/>
    <property type="evidence" value="ECO:0007669"/>
    <property type="project" value="InterPro"/>
</dbReference>
<reference evidence="6" key="1">
    <citation type="journal article" date="2022" name="Proc. Natl. Acad. Sci. U.S.A.">
        <title>Origin and early evolution of the plant terpene synthase family.</title>
        <authorList>
            <person name="Jia Q."/>
            <person name="Brown R."/>
            <person name="Koellner T.G."/>
            <person name="Fu J."/>
            <person name="Chen X."/>
            <person name="Wong G.K.-S."/>
            <person name="Gershenzon J."/>
            <person name="Peters R.J."/>
            <person name="Chen F."/>
        </authorList>
    </citation>
    <scope>NUCLEOTIDE SEQUENCE</scope>
</reference>
<proteinExistence type="evidence at transcript level"/>
<dbReference type="PANTHER" id="PTHR31739:SF4">
    <property type="entry name" value="ENT-COPALYL DIPHOSPHATE SYNTHASE, CHLOROPLASTIC"/>
    <property type="match status" value="1"/>
</dbReference>
<dbReference type="Gene3D" id="1.10.600.10">
    <property type="entry name" value="Farnesyl Diphosphate Synthase"/>
    <property type="match status" value="1"/>
</dbReference>
<keyword evidence="3" id="KW-0460">Magnesium</keyword>
<dbReference type="InterPro" id="IPR044814">
    <property type="entry name" value="Terpene_cyclase_plant_C1"/>
</dbReference>
<evidence type="ECO:0000259" key="4">
    <source>
        <dbReference type="Pfam" id="PF01397"/>
    </source>
</evidence>
<dbReference type="Pfam" id="PF01397">
    <property type="entry name" value="Terpene_synth"/>
    <property type="match status" value="1"/>
</dbReference>
<feature type="domain" description="Terpene synthase metal-binding" evidence="5">
    <location>
        <begin position="588"/>
        <end position="819"/>
    </location>
</feature>
<dbReference type="SUPFAM" id="SSF48576">
    <property type="entry name" value="Terpenoid synthases"/>
    <property type="match status" value="1"/>
</dbReference>